<gene>
    <name evidence="2" type="primary">kdpF</name>
    <name evidence="2" type="ORF">H9K76_03095</name>
</gene>
<feature type="transmembrane region" description="Helical" evidence="1">
    <location>
        <begin position="6"/>
        <end position="27"/>
    </location>
</feature>
<dbReference type="EMBL" id="CP060714">
    <property type="protein sequence ID" value="QNN57879.1"/>
    <property type="molecule type" value="Genomic_DNA"/>
</dbReference>
<protein>
    <submittedName>
        <fullName evidence="2">K(+)-transporting ATPase subunit F</fullName>
    </submittedName>
</protein>
<keyword evidence="1" id="KW-0472">Membrane</keyword>
<evidence type="ECO:0000313" key="2">
    <source>
        <dbReference type="EMBL" id="QNN57879.1"/>
    </source>
</evidence>
<sequence>MWSLGWIDWLAMAFAIGLFGYLGYALVRPEKF</sequence>
<keyword evidence="3" id="KW-1185">Reference proteome</keyword>
<keyword evidence="1" id="KW-0812">Transmembrane</keyword>
<dbReference type="Pfam" id="PF09604">
    <property type="entry name" value="Potass_KdpF"/>
    <property type="match status" value="1"/>
</dbReference>
<dbReference type="GO" id="GO:0008556">
    <property type="term" value="F:P-type potassium transmembrane transporter activity"/>
    <property type="evidence" value="ECO:0007669"/>
    <property type="project" value="InterPro"/>
</dbReference>
<organism evidence="2 3">
    <name type="scientific">Diaphorobacter ruginosibacter</name>
    <dbReference type="NCBI Taxonomy" id="1715720"/>
    <lineage>
        <taxon>Bacteria</taxon>
        <taxon>Pseudomonadati</taxon>
        <taxon>Pseudomonadota</taxon>
        <taxon>Betaproteobacteria</taxon>
        <taxon>Burkholderiales</taxon>
        <taxon>Comamonadaceae</taxon>
        <taxon>Diaphorobacter</taxon>
    </lineage>
</organism>
<dbReference type="GO" id="GO:0005886">
    <property type="term" value="C:plasma membrane"/>
    <property type="evidence" value="ECO:0007669"/>
    <property type="project" value="InterPro"/>
</dbReference>
<accession>A0A7G9RQK4</accession>
<dbReference type="Proteomes" id="UP000515811">
    <property type="component" value="Chromosome"/>
</dbReference>
<dbReference type="KEGG" id="drg:H9K76_03095"/>
<evidence type="ECO:0000256" key="1">
    <source>
        <dbReference type="SAM" id="Phobius"/>
    </source>
</evidence>
<reference evidence="2 3" key="1">
    <citation type="submission" date="2020-08" db="EMBL/GenBank/DDBJ databases">
        <title>Genome sequence of Diaphorobacter ruginosibacter DSM 27467T.</title>
        <authorList>
            <person name="Hyun D.-W."/>
            <person name="Bae J.-W."/>
        </authorList>
    </citation>
    <scope>NUCLEOTIDE SEQUENCE [LARGE SCALE GENOMIC DNA]</scope>
    <source>
        <strain evidence="2 3">DSM 27467</strain>
    </source>
</reference>
<name>A0A7G9RQK4_9BURK</name>
<keyword evidence="1" id="KW-1133">Transmembrane helix</keyword>
<proteinExistence type="predicted"/>
<dbReference type="RefSeq" id="WP_187598124.1">
    <property type="nucleotide sequence ID" value="NZ_CP060714.1"/>
</dbReference>
<dbReference type="AlphaFoldDB" id="A0A7G9RQK4"/>
<dbReference type="InterPro" id="IPR011726">
    <property type="entry name" value="KdpF"/>
</dbReference>
<dbReference type="NCBIfam" id="TIGR02115">
    <property type="entry name" value="potass_kdpF"/>
    <property type="match status" value="1"/>
</dbReference>
<evidence type="ECO:0000313" key="3">
    <source>
        <dbReference type="Proteomes" id="UP000515811"/>
    </source>
</evidence>